<dbReference type="Pfam" id="PF04097">
    <property type="entry name" value="Nic96"/>
    <property type="match status" value="1"/>
</dbReference>
<evidence type="ECO:0000256" key="5">
    <source>
        <dbReference type="SAM" id="MobiDB-lite"/>
    </source>
</evidence>
<accession>A0AAD4G7E8</accession>
<dbReference type="GO" id="GO:0015031">
    <property type="term" value="P:protein transport"/>
    <property type="evidence" value="ECO:0007669"/>
    <property type="project" value="UniProtKB-KW"/>
</dbReference>
<evidence type="ECO:0000256" key="2">
    <source>
        <dbReference type="ARBA" id="ARBA00010186"/>
    </source>
</evidence>
<keyword evidence="4" id="KW-0811">Translocation</keyword>
<name>A0AAD4G7E8_BOLED</name>
<dbReference type="Proteomes" id="UP001194468">
    <property type="component" value="Unassembled WGS sequence"/>
</dbReference>
<evidence type="ECO:0000313" key="7">
    <source>
        <dbReference type="Proteomes" id="UP001194468"/>
    </source>
</evidence>
<keyword evidence="3 4" id="KW-0539">Nucleus</keyword>
<feature type="region of interest" description="Disordered" evidence="5">
    <location>
        <begin position="1"/>
        <end position="30"/>
    </location>
</feature>
<dbReference type="GO" id="GO:0005643">
    <property type="term" value="C:nuclear pore"/>
    <property type="evidence" value="ECO:0007669"/>
    <property type="project" value="UniProtKB-SubCell"/>
</dbReference>
<gene>
    <name evidence="6" type="ORF">L210DRAFT_1001994</name>
</gene>
<dbReference type="GO" id="GO:0051028">
    <property type="term" value="P:mRNA transport"/>
    <property type="evidence" value="ECO:0007669"/>
    <property type="project" value="UniProtKB-KW"/>
</dbReference>
<reference evidence="6" key="2">
    <citation type="journal article" date="2020" name="Nat. Commun.">
        <title>Large-scale genome sequencing of mycorrhizal fungi provides insights into the early evolution of symbiotic traits.</title>
        <authorList>
            <person name="Miyauchi S."/>
            <person name="Kiss E."/>
            <person name="Kuo A."/>
            <person name="Drula E."/>
            <person name="Kohler A."/>
            <person name="Sanchez-Garcia M."/>
            <person name="Morin E."/>
            <person name="Andreopoulos B."/>
            <person name="Barry K.W."/>
            <person name="Bonito G."/>
            <person name="Buee M."/>
            <person name="Carver A."/>
            <person name="Chen C."/>
            <person name="Cichocki N."/>
            <person name="Clum A."/>
            <person name="Culley D."/>
            <person name="Crous P.W."/>
            <person name="Fauchery L."/>
            <person name="Girlanda M."/>
            <person name="Hayes R.D."/>
            <person name="Keri Z."/>
            <person name="LaButti K."/>
            <person name="Lipzen A."/>
            <person name="Lombard V."/>
            <person name="Magnuson J."/>
            <person name="Maillard F."/>
            <person name="Murat C."/>
            <person name="Nolan M."/>
            <person name="Ohm R.A."/>
            <person name="Pangilinan J."/>
            <person name="Pereira M.F."/>
            <person name="Perotto S."/>
            <person name="Peter M."/>
            <person name="Pfister S."/>
            <person name="Riley R."/>
            <person name="Sitrit Y."/>
            <person name="Stielow J.B."/>
            <person name="Szollosi G."/>
            <person name="Zifcakova L."/>
            <person name="Stursova M."/>
            <person name="Spatafora J.W."/>
            <person name="Tedersoo L."/>
            <person name="Vaario L.M."/>
            <person name="Yamada A."/>
            <person name="Yan M."/>
            <person name="Wang P."/>
            <person name="Xu J."/>
            <person name="Bruns T."/>
            <person name="Baldrian P."/>
            <person name="Vilgalys R."/>
            <person name="Dunand C."/>
            <person name="Henrissat B."/>
            <person name="Grigoriev I.V."/>
            <person name="Hibbett D."/>
            <person name="Nagy L.G."/>
            <person name="Martin F.M."/>
        </authorList>
    </citation>
    <scope>NUCLEOTIDE SEQUENCE</scope>
    <source>
        <strain evidence="6">BED1</strain>
    </source>
</reference>
<protein>
    <recommendedName>
        <fullName evidence="4">Nuclear pore protein</fullName>
    </recommendedName>
</protein>
<proteinExistence type="inferred from homology"/>
<keyword evidence="4" id="KW-0813">Transport</keyword>
<keyword evidence="7" id="KW-1185">Reference proteome</keyword>
<comment type="subcellular location">
    <subcellularLocation>
        <location evidence="1">Nucleus envelope</location>
    </subcellularLocation>
    <subcellularLocation>
        <location evidence="4">Nucleus</location>
        <location evidence="4">Nuclear pore complex</location>
    </subcellularLocation>
</comment>
<comment type="caution">
    <text evidence="6">The sequence shown here is derived from an EMBL/GenBank/DDBJ whole genome shotgun (WGS) entry which is preliminary data.</text>
</comment>
<organism evidence="6 7">
    <name type="scientific">Boletus edulis BED1</name>
    <dbReference type="NCBI Taxonomy" id="1328754"/>
    <lineage>
        <taxon>Eukaryota</taxon>
        <taxon>Fungi</taxon>
        <taxon>Dikarya</taxon>
        <taxon>Basidiomycota</taxon>
        <taxon>Agaricomycotina</taxon>
        <taxon>Agaricomycetes</taxon>
        <taxon>Agaricomycetidae</taxon>
        <taxon>Boletales</taxon>
        <taxon>Boletineae</taxon>
        <taxon>Boletaceae</taxon>
        <taxon>Boletoideae</taxon>
        <taxon>Boletus</taxon>
    </lineage>
</organism>
<sequence length="160" mass="17344">MLRENTPRATRIEPDGLGGKRSTSIHQGNGVGKENLESAWELVRRIIVLAHSGPAWEELVGGCRPDGTKFSGVIGQGASLFQRQNTAQYSEQILIRAVRESEANDRIPEAIRPYNLVGDYAAVIACPVQALGSALSLPTTGGENEKGRVIEKTAVENLWH</sequence>
<dbReference type="GO" id="GO:0017056">
    <property type="term" value="F:structural constituent of nuclear pore"/>
    <property type="evidence" value="ECO:0007669"/>
    <property type="project" value="InterPro"/>
</dbReference>
<evidence type="ECO:0000256" key="3">
    <source>
        <dbReference type="ARBA" id="ARBA00023242"/>
    </source>
</evidence>
<keyword evidence="4" id="KW-0906">Nuclear pore complex</keyword>
<evidence type="ECO:0000256" key="4">
    <source>
        <dbReference type="RuleBase" id="RU364035"/>
    </source>
</evidence>
<evidence type="ECO:0000313" key="6">
    <source>
        <dbReference type="EMBL" id="KAF8426123.1"/>
    </source>
</evidence>
<keyword evidence="4" id="KW-0653">Protein transport</keyword>
<keyword evidence="4" id="KW-0509">mRNA transport</keyword>
<comment type="similarity">
    <text evidence="2 4">Belongs to the nucleoporin interacting component (NIC) family.</text>
</comment>
<dbReference type="EMBL" id="WHUW01000089">
    <property type="protein sequence ID" value="KAF8426123.1"/>
    <property type="molecule type" value="Genomic_DNA"/>
</dbReference>
<feature type="compositionally biased region" description="Basic and acidic residues" evidence="5">
    <location>
        <begin position="1"/>
        <end position="14"/>
    </location>
</feature>
<reference evidence="6" key="1">
    <citation type="submission" date="2019-10" db="EMBL/GenBank/DDBJ databases">
        <authorList>
            <consortium name="DOE Joint Genome Institute"/>
            <person name="Kuo A."/>
            <person name="Miyauchi S."/>
            <person name="Kiss E."/>
            <person name="Drula E."/>
            <person name="Kohler A."/>
            <person name="Sanchez-Garcia M."/>
            <person name="Andreopoulos B."/>
            <person name="Barry K.W."/>
            <person name="Bonito G."/>
            <person name="Buee M."/>
            <person name="Carver A."/>
            <person name="Chen C."/>
            <person name="Cichocki N."/>
            <person name="Clum A."/>
            <person name="Culley D."/>
            <person name="Crous P.W."/>
            <person name="Fauchery L."/>
            <person name="Girlanda M."/>
            <person name="Hayes R."/>
            <person name="Keri Z."/>
            <person name="LaButti K."/>
            <person name="Lipzen A."/>
            <person name="Lombard V."/>
            <person name="Magnuson J."/>
            <person name="Maillard F."/>
            <person name="Morin E."/>
            <person name="Murat C."/>
            <person name="Nolan M."/>
            <person name="Ohm R."/>
            <person name="Pangilinan J."/>
            <person name="Pereira M."/>
            <person name="Perotto S."/>
            <person name="Peter M."/>
            <person name="Riley R."/>
            <person name="Sitrit Y."/>
            <person name="Stielow B."/>
            <person name="Szollosi G."/>
            <person name="Zifcakova L."/>
            <person name="Stursova M."/>
            <person name="Spatafora J.W."/>
            <person name="Tedersoo L."/>
            <person name="Vaario L.-M."/>
            <person name="Yamada A."/>
            <person name="Yan M."/>
            <person name="Wang P."/>
            <person name="Xu J."/>
            <person name="Bruns T."/>
            <person name="Baldrian P."/>
            <person name="Vilgalys R."/>
            <person name="Henrissat B."/>
            <person name="Grigoriev I.V."/>
            <person name="Hibbett D."/>
            <person name="Nagy L.G."/>
            <person name="Martin F.M."/>
        </authorList>
    </citation>
    <scope>NUCLEOTIDE SEQUENCE</scope>
    <source>
        <strain evidence="6">BED1</strain>
    </source>
</reference>
<dbReference type="AlphaFoldDB" id="A0AAD4G7E8"/>
<dbReference type="InterPro" id="IPR007231">
    <property type="entry name" value="Nucleoporin_int_Nup93/Nic96"/>
</dbReference>
<keyword evidence="4" id="KW-0472">Membrane</keyword>
<evidence type="ECO:0000256" key="1">
    <source>
        <dbReference type="ARBA" id="ARBA00004259"/>
    </source>
</evidence>